<dbReference type="RefSeq" id="WP_280178446.1">
    <property type="nucleotide sequence ID" value="NZ_BJYZ01000008.1"/>
</dbReference>
<dbReference type="InterPro" id="IPR001387">
    <property type="entry name" value="Cro/C1-type_HTH"/>
</dbReference>
<evidence type="ECO:0000313" key="3">
    <source>
        <dbReference type="EMBL" id="GEO37973.1"/>
    </source>
</evidence>
<feature type="compositionally biased region" description="Acidic residues" evidence="1">
    <location>
        <begin position="185"/>
        <end position="194"/>
    </location>
</feature>
<feature type="region of interest" description="Disordered" evidence="1">
    <location>
        <begin position="1"/>
        <end position="27"/>
    </location>
</feature>
<dbReference type="CDD" id="cd00093">
    <property type="entry name" value="HTH_XRE"/>
    <property type="match status" value="1"/>
</dbReference>
<gene>
    <name evidence="3" type="ORF">SAE02_21210</name>
</gene>
<feature type="region of interest" description="Disordered" evidence="1">
    <location>
        <begin position="143"/>
        <end position="223"/>
    </location>
</feature>
<dbReference type="GO" id="GO:0003677">
    <property type="term" value="F:DNA binding"/>
    <property type="evidence" value="ECO:0007669"/>
    <property type="project" value="InterPro"/>
</dbReference>
<comment type="caution">
    <text evidence="3">The sequence shown here is derived from an EMBL/GenBank/DDBJ whole genome shotgun (WGS) entry which is preliminary data.</text>
</comment>
<dbReference type="Gene3D" id="1.10.260.40">
    <property type="entry name" value="lambda repressor-like DNA-binding domains"/>
    <property type="match status" value="1"/>
</dbReference>
<dbReference type="SMART" id="SM00530">
    <property type="entry name" value="HTH_XRE"/>
    <property type="match status" value="1"/>
</dbReference>
<accession>A0A512DNB8</accession>
<keyword evidence="4" id="KW-1185">Reference proteome</keyword>
<dbReference type="Proteomes" id="UP000321523">
    <property type="component" value="Unassembled WGS sequence"/>
</dbReference>
<sequence length="223" mass="24524">MIETEDNQVEVKRGRQARNRGASQEANQHIGERIRIRRTLLNLSQPELGKALGMSFQQMRKYETGASSVGAGQLCEIAKALDVPVSFFYDGLDGISAPAEPEVKERQDERFTRDELEVLSHYKAAPGVIQDAVRTLLGYISGQDRETGGTFRTPDPVATPVSRPRGRPRKNAKAPDTAPVRESVAEEASDEADAAGESGTAETGRKTRRRTYGATWSPLDIRK</sequence>
<organism evidence="3 4">
    <name type="scientific">Skermanella aerolata</name>
    <dbReference type="NCBI Taxonomy" id="393310"/>
    <lineage>
        <taxon>Bacteria</taxon>
        <taxon>Pseudomonadati</taxon>
        <taxon>Pseudomonadota</taxon>
        <taxon>Alphaproteobacteria</taxon>
        <taxon>Rhodospirillales</taxon>
        <taxon>Azospirillaceae</taxon>
        <taxon>Skermanella</taxon>
    </lineage>
</organism>
<evidence type="ECO:0000313" key="4">
    <source>
        <dbReference type="Proteomes" id="UP000321523"/>
    </source>
</evidence>
<dbReference type="AlphaFoldDB" id="A0A512DNB8"/>
<protein>
    <recommendedName>
        <fullName evidence="2">HTH cro/C1-type domain-containing protein</fullName>
    </recommendedName>
</protein>
<dbReference type="EMBL" id="BJYZ01000008">
    <property type="protein sequence ID" value="GEO37973.1"/>
    <property type="molecule type" value="Genomic_DNA"/>
</dbReference>
<dbReference type="InterPro" id="IPR010982">
    <property type="entry name" value="Lambda_DNA-bd_dom_sf"/>
</dbReference>
<proteinExistence type="predicted"/>
<name>A0A512DNB8_9PROT</name>
<dbReference type="SUPFAM" id="SSF47413">
    <property type="entry name" value="lambda repressor-like DNA-binding domains"/>
    <property type="match status" value="1"/>
</dbReference>
<dbReference type="Pfam" id="PF01381">
    <property type="entry name" value="HTH_3"/>
    <property type="match status" value="1"/>
</dbReference>
<reference evidence="3 4" key="1">
    <citation type="submission" date="2019-07" db="EMBL/GenBank/DDBJ databases">
        <title>Whole genome shotgun sequence of Skermanella aerolata NBRC 106429.</title>
        <authorList>
            <person name="Hosoyama A."/>
            <person name="Uohara A."/>
            <person name="Ohji S."/>
            <person name="Ichikawa N."/>
        </authorList>
    </citation>
    <scope>NUCLEOTIDE SEQUENCE [LARGE SCALE GENOMIC DNA]</scope>
    <source>
        <strain evidence="3 4">NBRC 106429</strain>
    </source>
</reference>
<evidence type="ECO:0000259" key="2">
    <source>
        <dbReference type="PROSITE" id="PS50943"/>
    </source>
</evidence>
<evidence type="ECO:0000256" key="1">
    <source>
        <dbReference type="SAM" id="MobiDB-lite"/>
    </source>
</evidence>
<dbReference type="PROSITE" id="PS50943">
    <property type="entry name" value="HTH_CROC1"/>
    <property type="match status" value="1"/>
</dbReference>
<feature type="domain" description="HTH cro/C1-type" evidence="2">
    <location>
        <begin position="34"/>
        <end position="88"/>
    </location>
</feature>